<gene>
    <name evidence="2" type="primary">soxZ</name>
    <name evidence="2" type="ORF">HHL15_07295</name>
</gene>
<dbReference type="SUPFAM" id="SSF81296">
    <property type="entry name" value="E set domains"/>
    <property type="match status" value="1"/>
</dbReference>
<dbReference type="Proteomes" id="UP000580043">
    <property type="component" value="Unassembled WGS sequence"/>
</dbReference>
<evidence type="ECO:0000259" key="1">
    <source>
        <dbReference type="Pfam" id="PF08770"/>
    </source>
</evidence>
<evidence type="ECO:0000313" key="2">
    <source>
        <dbReference type="EMBL" id="NML25542.1"/>
    </source>
</evidence>
<dbReference type="InterPro" id="IPR030995">
    <property type="entry name" value="SoxZ"/>
</dbReference>
<feature type="domain" description="Sulphur oxidation protein SoxZ" evidence="1">
    <location>
        <begin position="8"/>
        <end position="100"/>
    </location>
</feature>
<protein>
    <submittedName>
        <fullName evidence="2">Thiosulfate oxidation carrier complex protein SoxZ</fullName>
    </submittedName>
</protein>
<name>A0A848G2U6_9RHOO</name>
<keyword evidence="3" id="KW-1185">Reference proteome</keyword>
<comment type="caution">
    <text evidence="2">The sequence shown here is derived from an EMBL/GenBank/DDBJ whole genome shotgun (WGS) entry which is preliminary data.</text>
</comment>
<dbReference type="RefSeq" id="WP_169145167.1">
    <property type="nucleotide sequence ID" value="NZ_JABBGA010000004.1"/>
</dbReference>
<dbReference type="InterPro" id="IPR013783">
    <property type="entry name" value="Ig-like_fold"/>
</dbReference>
<evidence type="ECO:0000313" key="3">
    <source>
        <dbReference type="Proteomes" id="UP000580043"/>
    </source>
</evidence>
<proteinExistence type="predicted"/>
<dbReference type="InterPro" id="IPR014756">
    <property type="entry name" value="Ig_E-set"/>
</dbReference>
<reference evidence="2 3" key="1">
    <citation type="submission" date="2020-04" db="EMBL/GenBank/DDBJ databases">
        <title>Zoogloea sp. G-4-1-14 isolated from soil.</title>
        <authorList>
            <person name="Dahal R.H."/>
        </authorList>
    </citation>
    <scope>NUCLEOTIDE SEQUENCE [LARGE SCALE GENOMIC DNA]</scope>
    <source>
        <strain evidence="2 3">G-4-1-14</strain>
    </source>
</reference>
<dbReference type="Gene3D" id="2.60.40.10">
    <property type="entry name" value="Immunoglobulins"/>
    <property type="match status" value="1"/>
</dbReference>
<dbReference type="Pfam" id="PF08770">
    <property type="entry name" value="SoxZ"/>
    <property type="match status" value="1"/>
</dbReference>
<accession>A0A848G2U6</accession>
<dbReference type="NCBIfam" id="TIGR04490">
    <property type="entry name" value="SoxZ_true"/>
    <property type="match status" value="1"/>
</dbReference>
<dbReference type="InterPro" id="IPR014880">
    <property type="entry name" value="SoxZ_dom"/>
</dbReference>
<dbReference type="AlphaFoldDB" id="A0A848G2U6"/>
<dbReference type="EMBL" id="JABBGA010000004">
    <property type="protein sequence ID" value="NML25542.1"/>
    <property type="molecule type" value="Genomic_DNA"/>
</dbReference>
<sequence>MSDPIKIRASIKGSEGEVRVLMPHPMETGLRKDPSGRIPPAHFIIQVSLSLNGRSVIEGALGTSVSANPLFAFQLKDVKAGDRVAVSWLDNTGQKGAAEAVFGAS</sequence>
<organism evidence="2 3">
    <name type="scientific">Zoogloea dura</name>
    <dbReference type="NCBI Taxonomy" id="2728840"/>
    <lineage>
        <taxon>Bacteria</taxon>
        <taxon>Pseudomonadati</taxon>
        <taxon>Pseudomonadota</taxon>
        <taxon>Betaproteobacteria</taxon>
        <taxon>Rhodocyclales</taxon>
        <taxon>Zoogloeaceae</taxon>
        <taxon>Zoogloea</taxon>
    </lineage>
</organism>